<dbReference type="Proteomes" id="UP001498398">
    <property type="component" value="Unassembled WGS sequence"/>
</dbReference>
<protein>
    <recommendedName>
        <fullName evidence="2">Autophagy-related protein 14</fullName>
    </recommendedName>
</protein>
<feature type="region of interest" description="Disordered" evidence="4">
    <location>
        <begin position="191"/>
        <end position="314"/>
    </location>
</feature>
<dbReference type="EMBL" id="JBANRG010000003">
    <property type="protein sequence ID" value="KAK7468503.1"/>
    <property type="molecule type" value="Genomic_DNA"/>
</dbReference>
<feature type="compositionally biased region" description="Low complexity" evidence="4">
    <location>
        <begin position="291"/>
        <end position="302"/>
    </location>
</feature>
<feature type="region of interest" description="Disordered" evidence="4">
    <location>
        <begin position="776"/>
        <end position="837"/>
    </location>
</feature>
<feature type="compositionally biased region" description="Polar residues" evidence="4">
    <location>
        <begin position="263"/>
        <end position="278"/>
    </location>
</feature>
<evidence type="ECO:0000256" key="1">
    <source>
        <dbReference type="ARBA" id="ARBA00009574"/>
    </source>
</evidence>
<dbReference type="PANTHER" id="PTHR15157">
    <property type="entry name" value="UV RADIATION RESISTANCE-ASSOCIATED GENE PROTEIN"/>
    <property type="match status" value="1"/>
</dbReference>
<feature type="compositionally biased region" description="Basic and acidic residues" evidence="4">
    <location>
        <begin position="804"/>
        <end position="819"/>
    </location>
</feature>
<feature type="compositionally biased region" description="Low complexity" evidence="4">
    <location>
        <begin position="820"/>
        <end position="837"/>
    </location>
</feature>
<organism evidence="5 6">
    <name type="scientific">Marasmiellus scandens</name>
    <dbReference type="NCBI Taxonomy" id="2682957"/>
    <lineage>
        <taxon>Eukaryota</taxon>
        <taxon>Fungi</taxon>
        <taxon>Dikarya</taxon>
        <taxon>Basidiomycota</taxon>
        <taxon>Agaricomycotina</taxon>
        <taxon>Agaricomycetes</taxon>
        <taxon>Agaricomycetidae</taxon>
        <taxon>Agaricales</taxon>
        <taxon>Marasmiineae</taxon>
        <taxon>Omphalotaceae</taxon>
        <taxon>Marasmiellus</taxon>
    </lineage>
</organism>
<feature type="compositionally biased region" description="Polar residues" evidence="4">
    <location>
        <begin position="887"/>
        <end position="897"/>
    </location>
</feature>
<sequence>MSDTPTQSTVPFLDALNTEGLVQRRIRHVTSIQVHNLTPFPVRDSLTAVLSKPTEQRELGHVSDDLDTLSLKRTRRTSTHSISTLRSLRSDEGDGPGANSDRGRRRADSKVSVQDETRQRTSSSAGRTAPTIRPHRVRTTSLVSSLFAPHHSGQDNTEHRFSVSPEDNSQTTLEKIIQSRLVETFLGIIVPPQPDDELSSPPSSPRSPHSRTGTPHSPLSPKTNRGSSARPREAKTSTSAPLDKLKNSRRESLSSIGAGESPAPTSNGHSRSLSTASQAKAKPFPSALNTSHPAPSTSKSPSPSNPMPDYVSPIHRASTNPLFLIDPRSEMPSTNISGDRFKVVLWAKIGADRKASNSVNGKGKEKEKSERNPIDDWQILEEWEVELNSLVPLPDDPTATSHLPSNTLLLTLDPPGRRFYLPSSHFSRHRSPSPSIGYASDPESNLRKVKQSGADPFAESAGLASAKRRHRRGTKHEAANDEDLGVSSGWQDLFKLVTLQSLIIDTEQSLAEVIRSIDNAVVGDAHAKLKREVSQRESRIAELHSNCGSVKLKTDNLREQIRVRREQLRERQRRISLAKEQDDELSQHRTEIKEDIQDERSRLESLRTLFRPTRTALISTLAFIYPIELLSPPDLLYTILDVPLPIPLTSNDPAPPLSLPSHKDINEETVATSLGYAAQVVQLLAAYLGKGLVYPITFIGSRSLIRDSISAMVGPRMFPLFSKGVDTYRFEYAVFLLNKDIEMLMAEYDLRAMDIRHTLPNLKNLLLSLTDGSEIPSGLPRRPSSPISSLSGLESPRAGSPAPENERAETPTAAERNDLPGESTPPASGSTTPTAVSMDTVKRSRFLALPPLSGFLRVRYPSSLLTRNTDASEVTPVEPENGEAHAQQATLESSSDLQDADNEDDRRTIRSLGHTSDVGPEPREGKQQIDGVPCSKRDAEEKKGKMDVSQSVVATVGVDSS</sequence>
<dbReference type="PANTHER" id="PTHR15157:SF5">
    <property type="entry name" value="UV RADIATION RESISTANCE-ASSOCIATED GENE PROTEIN"/>
    <property type="match status" value="1"/>
</dbReference>
<feature type="compositionally biased region" description="Basic and acidic residues" evidence="4">
    <location>
        <begin position="106"/>
        <end position="119"/>
    </location>
</feature>
<comment type="caution">
    <text evidence="5">The sequence shown here is derived from an EMBL/GenBank/DDBJ whole genome shotgun (WGS) entry which is preliminary data.</text>
</comment>
<feature type="region of interest" description="Disordered" evidence="4">
    <location>
        <begin position="423"/>
        <end position="480"/>
    </location>
</feature>
<comment type="similarity">
    <text evidence="1">Belongs to the ATG14 family.</text>
</comment>
<feature type="compositionally biased region" description="Basic and acidic residues" evidence="4">
    <location>
        <begin position="152"/>
        <end position="161"/>
    </location>
</feature>
<name>A0ABR1JXP3_9AGAR</name>
<evidence type="ECO:0000256" key="2">
    <source>
        <dbReference type="ARBA" id="ARBA00013807"/>
    </source>
</evidence>
<feature type="compositionally biased region" description="Polar residues" evidence="4">
    <location>
        <begin position="211"/>
        <end position="227"/>
    </location>
</feature>
<feature type="region of interest" description="Disordered" evidence="4">
    <location>
        <begin position="869"/>
        <end position="961"/>
    </location>
</feature>
<proteinExistence type="inferred from homology"/>
<feature type="compositionally biased region" description="Low complexity" evidence="4">
    <location>
        <begin position="776"/>
        <end position="796"/>
    </location>
</feature>
<feature type="region of interest" description="Disordered" evidence="4">
    <location>
        <begin position="75"/>
        <end position="171"/>
    </location>
</feature>
<keyword evidence="3" id="KW-0175">Coiled coil</keyword>
<accession>A0ABR1JXP3</accession>
<feature type="compositionally biased region" description="Basic and acidic residues" evidence="4">
    <location>
        <begin position="243"/>
        <end position="252"/>
    </location>
</feature>
<feature type="compositionally biased region" description="Polar residues" evidence="4">
    <location>
        <begin position="948"/>
        <end position="961"/>
    </location>
</feature>
<feature type="compositionally biased region" description="Basic and acidic residues" evidence="4">
    <location>
        <begin position="935"/>
        <end position="946"/>
    </location>
</feature>
<dbReference type="InterPro" id="IPR018791">
    <property type="entry name" value="UV_resistance/autophagy_Atg14"/>
</dbReference>
<evidence type="ECO:0000256" key="4">
    <source>
        <dbReference type="SAM" id="MobiDB-lite"/>
    </source>
</evidence>
<dbReference type="Pfam" id="PF10186">
    <property type="entry name" value="ATG14"/>
    <property type="match status" value="1"/>
</dbReference>
<evidence type="ECO:0000313" key="6">
    <source>
        <dbReference type="Proteomes" id="UP001498398"/>
    </source>
</evidence>
<reference evidence="5 6" key="1">
    <citation type="submission" date="2024-01" db="EMBL/GenBank/DDBJ databases">
        <title>A draft genome for the cacao thread blight pathogen Marasmiellus scandens.</title>
        <authorList>
            <person name="Baruah I.K."/>
            <person name="Leung J."/>
            <person name="Bukari Y."/>
            <person name="Amoako-Attah I."/>
            <person name="Meinhardt L.W."/>
            <person name="Bailey B.A."/>
            <person name="Cohen S.P."/>
        </authorList>
    </citation>
    <scope>NUCLEOTIDE SEQUENCE [LARGE SCALE GENOMIC DNA]</scope>
    <source>
        <strain evidence="5 6">GH-19</strain>
    </source>
</reference>
<evidence type="ECO:0000256" key="3">
    <source>
        <dbReference type="ARBA" id="ARBA00023054"/>
    </source>
</evidence>
<keyword evidence="6" id="KW-1185">Reference proteome</keyword>
<gene>
    <name evidence="5" type="ORF">VKT23_003009</name>
</gene>
<evidence type="ECO:0000313" key="5">
    <source>
        <dbReference type="EMBL" id="KAK7468503.1"/>
    </source>
</evidence>